<gene>
    <name evidence="2" type="ORF">B0T11DRAFT_64946</name>
</gene>
<sequence length="422" mass="46417">MATTPMGDSPHLNLKPMWTPHFDFGVLPGSPLKPNRGHIYSPSPRSPKTLPTPVLPSVSYDGVMRQHERSLVERLDQRIRQTRDGSEVSPAGSTSNSRPISPVEPDNASQQKRLPSLFIPNARSILQHPPTPASPATTFPRRQTLVSETRSMLLAGTDGDMDRRQSQSMPINRASVDASKIHHEQLKLRAWGDIYLGDTKSADVLVQAVSLRRPSDMSSTCSEASNSAASSPQMLFSRHLVVRARVRPRNPQRKNFLIQREFDIDQLRATIPDPLPTGFVPQSPVTARTPSMHVPRGSPLAQHEHRRGSMARPGMSPAVIAHRRGSLQVGNGHRRGSVVDVQALMRSNKAMPIHLEYARNSVPVLAALMVSGHIREGDSIDLPLPHPEAWPATVAYIYSGQDDLTQAVKENILYLGGKLPIA</sequence>
<keyword evidence="3" id="KW-1185">Reference proteome</keyword>
<dbReference type="AlphaFoldDB" id="A0A8K0X647"/>
<evidence type="ECO:0000313" key="3">
    <source>
        <dbReference type="Proteomes" id="UP000813385"/>
    </source>
</evidence>
<protein>
    <submittedName>
        <fullName evidence="2">Uncharacterized protein</fullName>
    </submittedName>
</protein>
<dbReference type="EMBL" id="JAGPXD010000002">
    <property type="protein sequence ID" value="KAH7368517.1"/>
    <property type="molecule type" value="Genomic_DNA"/>
</dbReference>
<feature type="region of interest" description="Disordered" evidence="1">
    <location>
        <begin position="35"/>
        <end position="111"/>
    </location>
</feature>
<proteinExistence type="predicted"/>
<name>A0A8K0X647_9PEZI</name>
<feature type="region of interest" description="Disordered" evidence="1">
    <location>
        <begin position="286"/>
        <end position="312"/>
    </location>
</feature>
<accession>A0A8K0X647</accession>
<organism evidence="2 3">
    <name type="scientific">Plectosphaerella cucumerina</name>
    <dbReference type="NCBI Taxonomy" id="40658"/>
    <lineage>
        <taxon>Eukaryota</taxon>
        <taxon>Fungi</taxon>
        <taxon>Dikarya</taxon>
        <taxon>Ascomycota</taxon>
        <taxon>Pezizomycotina</taxon>
        <taxon>Sordariomycetes</taxon>
        <taxon>Hypocreomycetidae</taxon>
        <taxon>Glomerellales</taxon>
        <taxon>Plectosphaerellaceae</taxon>
        <taxon>Plectosphaerella</taxon>
    </lineage>
</organism>
<evidence type="ECO:0000256" key="1">
    <source>
        <dbReference type="SAM" id="MobiDB-lite"/>
    </source>
</evidence>
<feature type="compositionally biased region" description="Basic and acidic residues" evidence="1">
    <location>
        <begin position="64"/>
        <end position="86"/>
    </location>
</feature>
<comment type="caution">
    <text evidence="2">The sequence shown here is derived from an EMBL/GenBank/DDBJ whole genome shotgun (WGS) entry which is preliminary data.</text>
</comment>
<dbReference type="OrthoDB" id="3492129at2759"/>
<evidence type="ECO:0000313" key="2">
    <source>
        <dbReference type="EMBL" id="KAH7368517.1"/>
    </source>
</evidence>
<reference evidence="2" key="1">
    <citation type="journal article" date="2021" name="Nat. Commun.">
        <title>Genetic determinants of endophytism in the Arabidopsis root mycobiome.</title>
        <authorList>
            <person name="Mesny F."/>
            <person name="Miyauchi S."/>
            <person name="Thiergart T."/>
            <person name="Pickel B."/>
            <person name="Atanasova L."/>
            <person name="Karlsson M."/>
            <person name="Huettel B."/>
            <person name="Barry K.W."/>
            <person name="Haridas S."/>
            <person name="Chen C."/>
            <person name="Bauer D."/>
            <person name="Andreopoulos W."/>
            <person name="Pangilinan J."/>
            <person name="LaButti K."/>
            <person name="Riley R."/>
            <person name="Lipzen A."/>
            <person name="Clum A."/>
            <person name="Drula E."/>
            <person name="Henrissat B."/>
            <person name="Kohler A."/>
            <person name="Grigoriev I.V."/>
            <person name="Martin F.M."/>
            <person name="Hacquard S."/>
        </authorList>
    </citation>
    <scope>NUCLEOTIDE SEQUENCE</scope>
    <source>
        <strain evidence="2">MPI-CAGE-AT-0016</strain>
    </source>
</reference>
<dbReference type="Proteomes" id="UP000813385">
    <property type="component" value="Unassembled WGS sequence"/>
</dbReference>